<proteinExistence type="predicted"/>
<keyword evidence="6 7" id="KW-0472">Membrane</keyword>
<dbReference type="PANTHER" id="PTHR43394">
    <property type="entry name" value="ATP-DEPENDENT PERMEASE MDL1, MITOCHONDRIAL"/>
    <property type="match status" value="1"/>
</dbReference>
<dbReference type="Proteomes" id="UP000560000">
    <property type="component" value="Unassembled WGS sequence"/>
</dbReference>
<dbReference type="GO" id="GO:0015421">
    <property type="term" value="F:ABC-type oligopeptide transporter activity"/>
    <property type="evidence" value="ECO:0007669"/>
    <property type="project" value="TreeGrafter"/>
</dbReference>
<feature type="transmembrane region" description="Helical" evidence="7">
    <location>
        <begin position="37"/>
        <end position="60"/>
    </location>
</feature>
<feature type="domain" description="ABC transporter" evidence="8">
    <location>
        <begin position="309"/>
        <end position="499"/>
    </location>
</feature>
<evidence type="ECO:0000256" key="7">
    <source>
        <dbReference type="SAM" id="Phobius"/>
    </source>
</evidence>
<evidence type="ECO:0000259" key="8">
    <source>
        <dbReference type="PROSITE" id="PS50893"/>
    </source>
</evidence>
<dbReference type="Gene3D" id="1.20.1560.10">
    <property type="entry name" value="ABC transporter type 1, transmembrane domain"/>
    <property type="match status" value="1"/>
</dbReference>
<dbReference type="InterPro" id="IPR027417">
    <property type="entry name" value="P-loop_NTPase"/>
</dbReference>
<feature type="domain" description="ABC transmembrane type-1" evidence="9">
    <location>
        <begin position="1"/>
        <end position="282"/>
    </location>
</feature>
<evidence type="ECO:0000256" key="1">
    <source>
        <dbReference type="ARBA" id="ARBA00004651"/>
    </source>
</evidence>
<dbReference type="InterPro" id="IPR017871">
    <property type="entry name" value="ABC_transporter-like_CS"/>
</dbReference>
<evidence type="ECO:0000256" key="3">
    <source>
        <dbReference type="ARBA" id="ARBA00022741"/>
    </source>
</evidence>
<keyword evidence="2 7" id="KW-0812">Transmembrane</keyword>
<feature type="transmembrane region" description="Helical" evidence="7">
    <location>
        <begin position="118"/>
        <end position="135"/>
    </location>
</feature>
<dbReference type="Pfam" id="PF00664">
    <property type="entry name" value="ABC_membrane"/>
    <property type="match status" value="1"/>
</dbReference>
<dbReference type="InterPro" id="IPR011527">
    <property type="entry name" value="ABC1_TM_dom"/>
</dbReference>
<evidence type="ECO:0000256" key="6">
    <source>
        <dbReference type="ARBA" id="ARBA00023136"/>
    </source>
</evidence>
<dbReference type="PANTHER" id="PTHR43394:SF1">
    <property type="entry name" value="ATP-BINDING CASSETTE SUB-FAMILY B MEMBER 10, MITOCHONDRIAL"/>
    <property type="match status" value="1"/>
</dbReference>
<dbReference type="PROSITE" id="PS50929">
    <property type="entry name" value="ABC_TM1F"/>
    <property type="match status" value="1"/>
</dbReference>
<dbReference type="SUPFAM" id="SSF52540">
    <property type="entry name" value="P-loop containing nucleoside triphosphate hydrolases"/>
    <property type="match status" value="1"/>
</dbReference>
<name>A0A841KGY0_9GAMM</name>
<evidence type="ECO:0000256" key="4">
    <source>
        <dbReference type="ARBA" id="ARBA00022840"/>
    </source>
</evidence>
<dbReference type="Pfam" id="PF00005">
    <property type="entry name" value="ABC_tran"/>
    <property type="match status" value="1"/>
</dbReference>
<protein>
    <submittedName>
        <fullName evidence="10">ATP-binding cassette subfamily B protein</fullName>
    </submittedName>
</protein>
<dbReference type="RefSeq" id="WP_052394586.1">
    <property type="nucleotide sequence ID" value="NZ_JACHET010000001.1"/>
</dbReference>
<evidence type="ECO:0000256" key="2">
    <source>
        <dbReference type="ARBA" id="ARBA00022692"/>
    </source>
</evidence>
<comment type="subcellular location">
    <subcellularLocation>
        <location evidence="1">Cell membrane</location>
        <topology evidence="1">Multi-pass membrane protein</topology>
    </subcellularLocation>
</comment>
<feature type="transmembrane region" description="Helical" evidence="7">
    <location>
        <begin position="229"/>
        <end position="247"/>
    </location>
</feature>
<dbReference type="PROSITE" id="PS50893">
    <property type="entry name" value="ABC_TRANSPORTER_2"/>
    <property type="match status" value="1"/>
</dbReference>
<keyword evidence="5 7" id="KW-1133">Transmembrane helix</keyword>
<dbReference type="InterPro" id="IPR003593">
    <property type="entry name" value="AAA+_ATPase"/>
</dbReference>
<keyword evidence="4 10" id="KW-0067">ATP-binding</keyword>
<comment type="caution">
    <text evidence="10">The sequence shown here is derived from an EMBL/GenBank/DDBJ whole genome shotgun (WGS) entry which is preliminary data.</text>
</comment>
<dbReference type="EMBL" id="JACHET010000001">
    <property type="protein sequence ID" value="MBB6184422.1"/>
    <property type="molecule type" value="Genomic_DNA"/>
</dbReference>
<dbReference type="AlphaFoldDB" id="A0A841KGY0"/>
<sequence>MTCCAALVSGVEGVMHPLLMKAIFDEAASRADFGHFAYLVLGYLILGLSLNGAIYLLALWQLRLDNRIVKQVSDNLLRTFYAKDYREVLRKGGGHYVARIRSDVKDGVVPALQQVRTITAQIFSFVALISVLIFISWKALLILSAIIPIATFVSMIVGKKIRGLTNTERDREAELMDALTRSVGAFKMVCSFSLIPKTVGTFSRRMDDVLDSGYKRFRVVRLLQGASDLTMVISDVCSIFVGALFVFRKQMSFGSFIAFMNAFWRSATTLINIFKQWADLHSYGTTLSRVVGFIDEPTAAPYHRTGNTVSASGIEYSYNAEQIIADFSMRLEPGHSALIAGDNGSGKTTLANILSGYLSPSRGELELPARISSVTLPVLFPPIKVRDLGADRDLLTLFGIDDPDILDAYPDQLSAGQQQKVSLALALSRDADLYVLDEPLANLDVASRTVAMQEIQRRTRDRMLVIIMHGFEEYRSLFDQVHTLGAAASRTEPQGATALC</sequence>
<keyword evidence="3" id="KW-0547">Nucleotide-binding</keyword>
<dbReference type="GO" id="GO:0005886">
    <property type="term" value="C:plasma membrane"/>
    <property type="evidence" value="ECO:0007669"/>
    <property type="project" value="UniProtKB-SubCell"/>
</dbReference>
<dbReference type="OrthoDB" id="29385at2"/>
<accession>A0A841KGY0</accession>
<dbReference type="InterPro" id="IPR003439">
    <property type="entry name" value="ABC_transporter-like_ATP-bd"/>
</dbReference>
<reference evidence="10 11" key="1">
    <citation type="submission" date="2020-08" db="EMBL/GenBank/DDBJ databases">
        <title>Genomic Encyclopedia of Type Strains, Phase IV (KMG-IV): sequencing the most valuable type-strain genomes for metagenomic binning, comparative biology and taxonomic classification.</title>
        <authorList>
            <person name="Goeker M."/>
        </authorList>
    </citation>
    <scope>NUCLEOTIDE SEQUENCE [LARGE SCALE GENOMIC DNA]</scope>
    <source>
        <strain evidence="10 11">DSM 107085</strain>
    </source>
</reference>
<evidence type="ECO:0000313" key="10">
    <source>
        <dbReference type="EMBL" id="MBB6184422.1"/>
    </source>
</evidence>
<dbReference type="SMART" id="SM00382">
    <property type="entry name" value="AAA"/>
    <property type="match status" value="1"/>
</dbReference>
<dbReference type="GO" id="GO:0005524">
    <property type="term" value="F:ATP binding"/>
    <property type="evidence" value="ECO:0007669"/>
    <property type="project" value="UniProtKB-KW"/>
</dbReference>
<gene>
    <name evidence="10" type="ORF">HNQ86_001767</name>
</gene>
<dbReference type="GO" id="GO:0016887">
    <property type="term" value="F:ATP hydrolysis activity"/>
    <property type="evidence" value="ECO:0007669"/>
    <property type="project" value="InterPro"/>
</dbReference>
<evidence type="ECO:0000256" key="5">
    <source>
        <dbReference type="ARBA" id="ARBA00022989"/>
    </source>
</evidence>
<feature type="transmembrane region" description="Helical" evidence="7">
    <location>
        <begin position="141"/>
        <end position="158"/>
    </location>
</feature>
<evidence type="ECO:0000313" key="11">
    <source>
        <dbReference type="Proteomes" id="UP000560000"/>
    </source>
</evidence>
<dbReference type="PROSITE" id="PS00211">
    <property type="entry name" value="ABC_TRANSPORTER_1"/>
    <property type="match status" value="1"/>
</dbReference>
<organism evidence="10 11">
    <name type="scientific">Oleiagrimonas soli</name>
    <dbReference type="NCBI Taxonomy" id="1543381"/>
    <lineage>
        <taxon>Bacteria</taxon>
        <taxon>Pseudomonadati</taxon>
        <taxon>Pseudomonadota</taxon>
        <taxon>Gammaproteobacteria</taxon>
        <taxon>Lysobacterales</taxon>
        <taxon>Rhodanobacteraceae</taxon>
        <taxon>Oleiagrimonas</taxon>
    </lineage>
</organism>
<dbReference type="InterPro" id="IPR039421">
    <property type="entry name" value="Type_1_exporter"/>
</dbReference>
<dbReference type="Gene3D" id="3.40.50.300">
    <property type="entry name" value="P-loop containing nucleotide triphosphate hydrolases"/>
    <property type="match status" value="2"/>
</dbReference>
<evidence type="ECO:0000259" key="9">
    <source>
        <dbReference type="PROSITE" id="PS50929"/>
    </source>
</evidence>
<dbReference type="SUPFAM" id="SSF90123">
    <property type="entry name" value="ABC transporter transmembrane region"/>
    <property type="match status" value="1"/>
</dbReference>
<dbReference type="CDD" id="cd07346">
    <property type="entry name" value="ABC_6TM_exporters"/>
    <property type="match status" value="1"/>
</dbReference>
<dbReference type="InterPro" id="IPR036640">
    <property type="entry name" value="ABC1_TM_sf"/>
</dbReference>